<dbReference type="EMBL" id="UGWP01000004">
    <property type="protein sequence ID" value="SUF57262.1"/>
    <property type="molecule type" value="Genomic_DNA"/>
</dbReference>
<evidence type="ECO:0000256" key="1">
    <source>
        <dbReference type="SAM" id="Coils"/>
    </source>
</evidence>
<proteinExistence type="predicted"/>
<evidence type="ECO:0000313" key="2">
    <source>
        <dbReference type="EMBL" id="SUF57262.1"/>
    </source>
</evidence>
<dbReference type="AlphaFoldDB" id="A0A379QMK6"/>
<dbReference type="Proteomes" id="UP000254597">
    <property type="component" value="Unassembled WGS sequence"/>
</dbReference>
<dbReference type="InterPro" id="IPR058104">
    <property type="entry name" value="SseA"/>
</dbReference>
<keyword evidence="1" id="KW-0175">Coiled coil</keyword>
<evidence type="ECO:0000313" key="3">
    <source>
        <dbReference type="Proteomes" id="UP000254597"/>
    </source>
</evidence>
<dbReference type="NCBIfam" id="NF011892">
    <property type="entry name" value="PRK15365.1"/>
    <property type="match status" value="1"/>
</dbReference>
<protein>
    <submittedName>
        <fullName evidence="2">Pathogenicity island protein</fullName>
    </submittedName>
</protein>
<name>A0A379QMK6_SALER</name>
<gene>
    <name evidence="2" type="primary">SBOV13942</name>
    <name evidence="2" type="ORF">NCTC10252_02524</name>
</gene>
<feature type="coiled-coil region" evidence="1">
    <location>
        <begin position="68"/>
        <end position="95"/>
    </location>
</feature>
<reference evidence="2 3" key="1">
    <citation type="submission" date="2018-06" db="EMBL/GenBank/DDBJ databases">
        <authorList>
            <consortium name="Pathogen Informatics"/>
            <person name="Doyle S."/>
        </authorList>
    </citation>
    <scope>NUCLEOTIDE SEQUENCE [LARGE SCALE GENOMIC DNA]</scope>
    <source>
        <strain evidence="2 3">NCTC10252</strain>
    </source>
</reference>
<accession>A0A379QMK6</accession>
<organism evidence="2 3">
    <name type="scientific">Salmonella enterica</name>
    <name type="common">Salmonella choleraesuis</name>
    <dbReference type="NCBI Taxonomy" id="28901"/>
    <lineage>
        <taxon>Bacteria</taxon>
        <taxon>Pseudomonadati</taxon>
        <taxon>Pseudomonadota</taxon>
        <taxon>Gammaproteobacteria</taxon>
        <taxon>Enterobacterales</taxon>
        <taxon>Enterobacteriaceae</taxon>
        <taxon>Salmonella</taxon>
    </lineage>
</organism>
<sequence>MIKKKAAFSEYRDLEQSYIQLNHYLKKFNQIRAKVSQQLSERAQYSKKNSETDPIFDNLFPQGVTGVNQEAERDLKKIVNLFKQLEARLQQLNAQSLVEIPPGKTKR</sequence>